<evidence type="ECO:0000313" key="1">
    <source>
        <dbReference type="EMBL" id="REJ26140.1"/>
    </source>
</evidence>
<accession>A0A3E0K123</accession>
<protein>
    <submittedName>
        <fullName evidence="1">Uncharacterized protein</fullName>
    </submittedName>
</protein>
<dbReference type="Proteomes" id="UP000257014">
    <property type="component" value="Unassembled WGS sequence"/>
</dbReference>
<dbReference type="AlphaFoldDB" id="A0A3E0K123"/>
<reference evidence="1 2" key="1">
    <citation type="submission" date="2018-03" db="EMBL/GenBank/DDBJ databases">
        <authorList>
            <person name="Keele B.F."/>
        </authorList>
    </citation>
    <scope>NUCLEOTIDE SEQUENCE [LARGE SCALE GENOMIC DNA]</scope>
    <source>
        <strain evidence="1">ZCTH4_d</strain>
    </source>
</reference>
<name>A0A3E0K123_9BACI</name>
<evidence type="ECO:0000313" key="2">
    <source>
        <dbReference type="Proteomes" id="UP000257014"/>
    </source>
</evidence>
<comment type="caution">
    <text evidence="1">The sequence shown here is derived from an EMBL/GenBank/DDBJ whole genome shotgun (WGS) entry which is preliminary data.</text>
</comment>
<sequence>MKGCPALAFGGSAADGKMRMRLRPGPFSPFGTGDGQGLPWIFRKERRRDGRCARPIFPDIKLKTVPAWKDRPIYCKIREERLNLNHSGRDERRDR</sequence>
<dbReference type="EMBL" id="QEWE01000028">
    <property type="protein sequence ID" value="REJ26140.1"/>
    <property type="molecule type" value="Genomic_DNA"/>
</dbReference>
<proteinExistence type="predicted"/>
<organism evidence="1 2">
    <name type="scientific">Caldibacillus debilis</name>
    <dbReference type="NCBI Taxonomy" id="301148"/>
    <lineage>
        <taxon>Bacteria</taxon>
        <taxon>Bacillati</taxon>
        <taxon>Bacillota</taxon>
        <taxon>Bacilli</taxon>
        <taxon>Bacillales</taxon>
        <taxon>Bacillaceae</taxon>
        <taxon>Caldibacillus</taxon>
    </lineage>
</organism>
<gene>
    <name evidence="1" type="ORF">C6P37_14065</name>
</gene>